<comment type="caution">
    <text evidence="1">The sequence shown here is derived from an EMBL/GenBank/DDBJ whole genome shotgun (WGS) entry which is preliminary data.</text>
</comment>
<organism evidence="1 2">
    <name type="scientific">Holotrichia oblita</name>
    <name type="common">Chafer beetle</name>
    <dbReference type="NCBI Taxonomy" id="644536"/>
    <lineage>
        <taxon>Eukaryota</taxon>
        <taxon>Metazoa</taxon>
        <taxon>Ecdysozoa</taxon>
        <taxon>Arthropoda</taxon>
        <taxon>Hexapoda</taxon>
        <taxon>Insecta</taxon>
        <taxon>Pterygota</taxon>
        <taxon>Neoptera</taxon>
        <taxon>Endopterygota</taxon>
        <taxon>Coleoptera</taxon>
        <taxon>Polyphaga</taxon>
        <taxon>Scarabaeiformia</taxon>
        <taxon>Scarabaeidae</taxon>
        <taxon>Melolonthinae</taxon>
        <taxon>Holotrichia</taxon>
    </lineage>
</organism>
<evidence type="ECO:0000313" key="1">
    <source>
        <dbReference type="EMBL" id="KAI4470398.1"/>
    </source>
</evidence>
<gene>
    <name evidence="1" type="ORF">MML48_1g01356</name>
</gene>
<sequence>MEESEQTTLSKTFEDPSIIQSLDKLSDHSNFIPSKSESQSYRDKIRKRFKVIKEQASSSTAQPQILDFHKTVKLLKKENELLTASVNRRLRDITDYSPSGRYHFFCEDAVIADSRSDSNFSSNENRDQLLENVPPEVLQDFLELAMLNSFWYPQRNSTDTILQRDIRLLSDEGIYVLEQKRVPNLKLLQQRLAVDDKKWFNCEGKLKLTESPISDTSYRPPTLNIDEFKTEMIVPKDASVYELLDSIHTYKSTKLDLHISQIQFYHHPLFSIEHVFERKLLELYEKYKDKVVNNNLERINKKLDFLRNKTYADYSDADITNHFREIKRLRDLQITESREYRELLKNILRMWKIIKKIRKDKAFSNTRTKLVIYKNKCNYEEELRDYEKNVNTITSEILREKAEDYQQKLQEYKNDLKIWHDDKTMKRPKKPHNEIDEEEVRDNVTTDLMETFKPPGEPIITVDIQADNEITGKTENELENLRRQILASTKIYLKILFNGIEVCRSKQIALNDTFTCKFNETFSLQIEDIPSNIVIQIYEQPSTMLKRKLADVNVDISKIDCPSKLLNKHFLKEDLIHYNHEGVGSGCEFKELCKAYILPEIEVDPLNTNGSISYSVCYENIEHIGNSPMQAYQSLLNKDGHLDASKLAEWTNKVEIDPHNPHNTCLFEYIDADRINEAPDFPKSQNKYFRCNPELQRLIFYNSSNIEENTRFRVLALRNRNEPEFVGMVVPNRIKEIPTNVLTSYYKRIREEQNKCCLEGDENVESRISNGQKFLKQLHINIFQQCRSMPNNLTYDDVVNERLLSYFQDYIKVLIQNFLNWFKIRPDIHKPLPQLGLRKGDTEASTPAAPAKLLVNITSVINVPNIISLKKCSKSRQSPDIINTQISSTYISVSFDDMYLETATQEGTNPVWNEEMIFPLRSINIDYMSPNALNASILINLYINVLDKNSQQVGSNWLGFVKIPLSAVVYNGKMEGSFLLKSPVFLNYEQNLIYLNLKLRIVPNFPKLTINMKGLPCSEPPYLQSYLNHWNDDYNENYPHNNFSVFAIDSSGKTVCLTRYIRPLEPPQMNSNDFDITQEQCARYVSLIPFTDCNKLYDHIWLTTEEMLKLMIGSAIDHSITLTCFFLALNMEAWLLLGYGVPHGTTAYVLVREYDSNNIPIHYIYDSTTALKYNVTDSLCPLQKVICVVNDTNIWANVQRTHDLTLLQFDFTRSDWHCLFNNQTPAPTNSMQKKLNYYCRDHILQELQFHLEKKLRKQILKLRKTEKTIWNHYISNKLKVSIANLENNYISNKFDFHMKGIEHTQLVYGFVIDLPYSNISAIMDVIKASQIFDVGGRDKEYLFGIHLCLYPNQVLVIWMIVGFILCNKC</sequence>
<reference evidence="1" key="1">
    <citation type="submission" date="2022-04" db="EMBL/GenBank/DDBJ databases">
        <title>Chromosome-scale genome assembly of Holotrichia oblita Faldermann.</title>
        <authorList>
            <person name="Rongchong L."/>
        </authorList>
    </citation>
    <scope>NUCLEOTIDE SEQUENCE</scope>
    <source>
        <strain evidence="1">81SQS9</strain>
    </source>
</reference>
<dbReference type="Proteomes" id="UP001056778">
    <property type="component" value="Chromosome 1"/>
</dbReference>
<name>A0ACB9TUG8_HOLOL</name>
<protein>
    <submittedName>
        <fullName evidence="1">Centrosomal protein-related</fullName>
    </submittedName>
</protein>
<accession>A0ACB9TUG8</accession>
<keyword evidence="2" id="KW-1185">Reference proteome</keyword>
<proteinExistence type="predicted"/>
<dbReference type="EMBL" id="CM043015">
    <property type="protein sequence ID" value="KAI4470398.1"/>
    <property type="molecule type" value="Genomic_DNA"/>
</dbReference>
<evidence type="ECO:0000313" key="2">
    <source>
        <dbReference type="Proteomes" id="UP001056778"/>
    </source>
</evidence>